<keyword evidence="5" id="KW-0460">Magnesium</keyword>
<evidence type="ECO:0000259" key="8">
    <source>
        <dbReference type="Pfam" id="PF12804"/>
    </source>
</evidence>
<sequence length="187" mass="21067">MPCVILSGGIGKRMGGFKQDLPFLDSTLANFQAKRLRESFENVYFSAKIPIKNAFGVDTILDCDCAFKKDSTAPIFGLFSALKNLQSDIFVLSIDAPFFSCESVLNIIESDFKDKSVFAKNIKIHPLLGIYRFDVLDFIQAQIERQNYKLMDLLGIIEAEFVEIAVDQTQNLNTQQDYKEACKLIKG</sequence>
<keyword evidence="7" id="KW-0501">Molybdenum cofactor biosynthesis</keyword>
<organism evidence="9 10">
    <name type="scientific">Helicobacter winghamensis</name>
    <dbReference type="NCBI Taxonomy" id="157268"/>
    <lineage>
        <taxon>Bacteria</taxon>
        <taxon>Pseudomonadati</taxon>
        <taxon>Campylobacterota</taxon>
        <taxon>Epsilonproteobacteria</taxon>
        <taxon>Campylobacterales</taxon>
        <taxon>Helicobacteraceae</taxon>
        <taxon>Helicobacter</taxon>
    </lineage>
</organism>
<dbReference type="GO" id="GO:0006777">
    <property type="term" value="P:Mo-molybdopterin cofactor biosynthetic process"/>
    <property type="evidence" value="ECO:0007669"/>
    <property type="project" value="UniProtKB-KW"/>
</dbReference>
<evidence type="ECO:0000256" key="2">
    <source>
        <dbReference type="ARBA" id="ARBA00022679"/>
    </source>
</evidence>
<reference evidence="9 10" key="1">
    <citation type="submission" date="2016-07" db="EMBL/GenBank/DDBJ databases">
        <title>Detection of Helicobacter winghamensis from caecal content of red fox (Vulpes vulpes).</title>
        <authorList>
            <person name="Zanoni R.G."/>
            <person name="Florio D."/>
            <person name="Caffara M."/>
            <person name="Renzi M."/>
            <person name="Parisi A."/>
            <person name="Pasquali F."/>
            <person name="Manfreda G."/>
        </authorList>
    </citation>
    <scope>NUCLEOTIDE SEQUENCE [LARGE SCALE GENOMIC DNA]</scope>
    <source>
        <strain evidence="9 10">295_13</strain>
    </source>
</reference>
<dbReference type="SUPFAM" id="SSF53448">
    <property type="entry name" value="Nucleotide-diphospho-sugar transferases"/>
    <property type="match status" value="1"/>
</dbReference>
<gene>
    <name evidence="9" type="ORF">BCM31_06480</name>
</gene>
<evidence type="ECO:0000256" key="3">
    <source>
        <dbReference type="ARBA" id="ARBA00022723"/>
    </source>
</evidence>
<keyword evidence="1" id="KW-0963">Cytoplasm</keyword>
<feature type="domain" description="MobA-like NTP transferase" evidence="8">
    <location>
        <begin position="3"/>
        <end position="143"/>
    </location>
</feature>
<dbReference type="InterPro" id="IPR013482">
    <property type="entry name" value="Molybde_CF_guanTrfase"/>
</dbReference>
<dbReference type="InterPro" id="IPR025877">
    <property type="entry name" value="MobA-like_NTP_Trfase"/>
</dbReference>
<evidence type="ECO:0000256" key="1">
    <source>
        <dbReference type="ARBA" id="ARBA00022490"/>
    </source>
</evidence>
<proteinExistence type="predicted"/>
<dbReference type="GO" id="GO:0016779">
    <property type="term" value="F:nucleotidyltransferase activity"/>
    <property type="evidence" value="ECO:0007669"/>
    <property type="project" value="TreeGrafter"/>
</dbReference>
<evidence type="ECO:0000256" key="5">
    <source>
        <dbReference type="ARBA" id="ARBA00022842"/>
    </source>
</evidence>
<keyword evidence="4" id="KW-0547">Nucleotide-binding</keyword>
<keyword evidence="3" id="KW-0479">Metal-binding</keyword>
<dbReference type="EMBL" id="MBPK01000005">
    <property type="protein sequence ID" value="PKT82361.1"/>
    <property type="molecule type" value="Genomic_DNA"/>
</dbReference>
<keyword evidence="6" id="KW-0342">GTP-binding</keyword>
<protein>
    <submittedName>
        <fullName evidence="9">Molybdopterin-guanine dinucleotide biosynthesis protein MobA</fullName>
    </submittedName>
</protein>
<evidence type="ECO:0000313" key="9">
    <source>
        <dbReference type="EMBL" id="PKT82361.1"/>
    </source>
</evidence>
<keyword evidence="10" id="KW-1185">Reference proteome</keyword>
<dbReference type="CDD" id="cd02503">
    <property type="entry name" value="MobA"/>
    <property type="match status" value="1"/>
</dbReference>
<dbReference type="Gene3D" id="3.90.550.10">
    <property type="entry name" value="Spore Coat Polysaccharide Biosynthesis Protein SpsA, Chain A"/>
    <property type="match status" value="1"/>
</dbReference>
<dbReference type="GO" id="GO:0046872">
    <property type="term" value="F:metal ion binding"/>
    <property type="evidence" value="ECO:0007669"/>
    <property type="project" value="UniProtKB-KW"/>
</dbReference>
<dbReference type="PANTHER" id="PTHR19136">
    <property type="entry name" value="MOLYBDENUM COFACTOR GUANYLYLTRANSFERASE"/>
    <property type="match status" value="1"/>
</dbReference>
<accession>A0A2N3PL09</accession>
<dbReference type="STRING" id="556267.HWAG_01558"/>
<name>A0A2N3PL09_9HELI</name>
<dbReference type="PANTHER" id="PTHR19136:SF81">
    <property type="entry name" value="MOLYBDENUM COFACTOR GUANYLYLTRANSFERASE"/>
    <property type="match status" value="1"/>
</dbReference>
<evidence type="ECO:0000256" key="7">
    <source>
        <dbReference type="ARBA" id="ARBA00023150"/>
    </source>
</evidence>
<evidence type="ECO:0000313" key="10">
    <source>
        <dbReference type="Proteomes" id="UP000233350"/>
    </source>
</evidence>
<dbReference type="AlphaFoldDB" id="A0A2N3PL09"/>
<dbReference type="Proteomes" id="UP000233350">
    <property type="component" value="Unassembled WGS sequence"/>
</dbReference>
<evidence type="ECO:0000256" key="6">
    <source>
        <dbReference type="ARBA" id="ARBA00023134"/>
    </source>
</evidence>
<keyword evidence="2" id="KW-0808">Transferase</keyword>
<dbReference type="OrthoDB" id="9788394at2"/>
<dbReference type="Pfam" id="PF12804">
    <property type="entry name" value="NTP_transf_3"/>
    <property type="match status" value="1"/>
</dbReference>
<dbReference type="GO" id="GO:0005525">
    <property type="term" value="F:GTP binding"/>
    <property type="evidence" value="ECO:0007669"/>
    <property type="project" value="UniProtKB-KW"/>
</dbReference>
<evidence type="ECO:0000256" key="4">
    <source>
        <dbReference type="ARBA" id="ARBA00022741"/>
    </source>
</evidence>
<comment type="caution">
    <text evidence="9">The sequence shown here is derived from an EMBL/GenBank/DDBJ whole genome shotgun (WGS) entry which is preliminary data.</text>
</comment>
<dbReference type="InterPro" id="IPR029044">
    <property type="entry name" value="Nucleotide-diphossugar_trans"/>
</dbReference>